<evidence type="ECO:0000256" key="1">
    <source>
        <dbReference type="ARBA" id="ARBA00022630"/>
    </source>
</evidence>
<dbReference type="Proteomes" id="UP000755585">
    <property type="component" value="Unassembled WGS sequence"/>
</dbReference>
<gene>
    <name evidence="6" type="ORF">JOF29_002512</name>
</gene>
<evidence type="ECO:0000313" key="6">
    <source>
        <dbReference type="EMBL" id="MBP2351429.1"/>
    </source>
</evidence>
<comment type="caution">
    <text evidence="6">The sequence shown here is derived from an EMBL/GenBank/DDBJ whole genome shotgun (WGS) entry which is preliminary data.</text>
</comment>
<dbReference type="EMBL" id="JAGINT010000001">
    <property type="protein sequence ID" value="MBP2351429.1"/>
    <property type="molecule type" value="Genomic_DNA"/>
</dbReference>
<dbReference type="PANTHER" id="PTHR42847:SF4">
    <property type="entry name" value="ALKANESULFONATE MONOOXYGENASE-RELATED"/>
    <property type="match status" value="1"/>
</dbReference>
<keyword evidence="3" id="KW-0560">Oxidoreductase</keyword>
<feature type="domain" description="Luciferase-like" evidence="5">
    <location>
        <begin position="14"/>
        <end position="256"/>
    </location>
</feature>
<dbReference type="NCBIfam" id="TIGR03621">
    <property type="entry name" value="F420_MSMEG_2516"/>
    <property type="match status" value="1"/>
</dbReference>
<dbReference type="PANTHER" id="PTHR42847">
    <property type="entry name" value="ALKANESULFONATE MONOOXYGENASE"/>
    <property type="match status" value="1"/>
</dbReference>
<organism evidence="6 7">
    <name type="scientific">Kribbella aluminosa</name>
    <dbReference type="NCBI Taxonomy" id="416017"/>
    <lineage>
        <taxon>Bacteria</taxon>
        <taxon>Bacillati</taxon>
        <taxon>Actinomycetota</taxon>
        <taxon>Actinomycetes</taxon>
        <taxon>Propionibacteriales</taxon>
        <taxon>Kribbellaceae</taxon>
        <taxon>Kribbella</taxon>
    </lineage>
</organism>
<name>A0ABS4UIS0_9ACTN</name>
<protein>
    <submittedName>
        <fullName evidence="6">F420-dependent oxidoreductase</fullName>
    </submittedName>
</protein>
<proteinExistence type="predicted"/>
<evidence type="ECO:0000256" key="3">
    <source>
        <dbReference type="ARBA" id="ARBA00023002"/>
    </source>
</evidence>
<evidence type="ECO:0000259" key="5">
    <source>
        <dbReference type="Pfam" id="PF00296"/>
    </source>
</evidence>
<dbReference type="InterPro" id="IPR011251">
    <property type="entry name" value="Luciferase-like_dom"/>
</dbReference>
<evidence type="ECO:0000256" key="2">
    <source>
        <dbReference type="ARBA" id="ARBA00022643"/>
    </source>
</evidence>
<dbReference type="SUPFAM" id="SSF51679">
    <property type="entry name" value="Bacterial luciferase-like"/>
    <property type="match status" value="1"/>
</dbReference>
<dbReference type="InterPro" id="IPR019923">
    <property type="entry name" value="Lucif-like_OxRdtase_MSMEG_2516"/>
</dbReference>
<evidence type="ECO:0000256" key="4">
    <source>
        <dbReference type="ARBA" id="ARBA00023033"/>
    </source>
</evidence>
<dbReference type="InterPro" id="IPR050172">
    <property type="entry name" value="SsuD_RutA_monooxygenase"/>
</dbReference>
<dbReference type="Pfam" id="PF00296">
    <property type="entry name" value="Bac_luciferase"/>
    <property type="match status" value="1"/>
</dbReference>
<keyword evidence="2" id="KW-0288">FMN</keyword>
<keyword evidence="4" id="KW-0503">Monooxygenase</keyword>
<accession>A0ABS4UIS0</accession>
<dbReference type="RefSeq" id="WP_209694329.1">
    <property type="nucleotide sequence ID" value="NZ_BAAAVU010000042.1"/>
</dbReference>
<dbReference type="Gene3D" id="3.20.20.30">
    <property type="entry name" value="Luciferase-like domain"/>
    <property type="match status" value="1"/>
</dbReference>
<sequence length="316" mass="34342">MSERPFRFGLVVYDGPADVRRWRELAQRAEGLGYSTLLMGDHVGQFLPFGGSAPLLALADAAAATANLRVGTAMLANDYRHPALVAREAATIDVLTDGRFELGIGAGWLESDYRALGVPYDPAPTRIDRLAEAVRVMKLGWAGEAFDFAGEYYSVRDYRGLPRPIQQPHPPVAIGGGTSKILRKAGELADIVGVHVSTRSKGPQERARDMSEERLHQKLAWIREGAGDRFSAVELQMTVFTLLISNDPREAVRRVAVQRAAADADITSSVMSLVGTVDSVCDELCRRREQWGVSYVTVDAASCDAFAPVVARLNGS</sequence>
<reference evidence="6 7" key="1">
    <citation type="submission" date="2021-03" db="EMBL/GenBank/DDBJ databases">
        <title>Sequencing the genomes of 1000 actinobacteria strains.</title>
        <authorList>
            <person name="Klenk H.-P."/>
        </authorList>
    </citation>
    <scope>NUCLEOTIDE SEQUENCE [LARGE SCALE GENOMIC DNA]</scope>
    <source>
        <strain evidence="6 7">DSM 18824</strain>
    </source>
</reference>
<keyword evidence="1" id="KW-0285">Flavoprotein</keyword>
<dbReference type="InterPro" id="IPR036661">
    <property type="entry name" value="Luciferase-like_sf"/>
</dbReference>
<keyword evidence="7" id="KW-1185">Reference proteome</keyword>
<evidence type="ECO:0000313" key="7">
    <source>
        <dbReference type="Proteomes" id="UP000755585"/>
    </source>
</evidence>